<proteinExistence type="predicted"/>
<keyword evidence="5" id="KW-1185">Reference proteome</keyword>
<keyword evidence="2" id="KW-0472">Membrane</keyword>
<evidence type="ECO:0000256" key="2">
    <source>
        <dbReference type="SAM" id="Phobius"/>
    </source>
</evidence>
<feature type="compositionally biased region" description="Acidic residues" evidence="1">
    <location>
        <begin position="170"/>
        <end position="179"/>
    </location>
</feature>
<dbReference type="Proteomes" id="UP000316988">
    <property type="component" value="Unassembled WGS sequence"/>
</dbReference>
<protein>
    <submittedName>
        <fullName evidence="4">Uncharacterized protein</fullName>
    </submittedName>
</protein>
<sequence length="208" mass="21162">MKRLLAAAALGLPGLVAVAAPASAHGECEDPADIPILVDYGALEAEQQVVCAQDAAQMTALAAITGAGLELEGTTEYGDSVVCRVEGRPGADVESCDSMPAGDSFWGFYIGSDGAWEFAQQGVDQQILAEGDFVALAYGDGTAAPATAPDEELRQQAQEAGGESTPADDAAAEDAEDEGSNTGLIAGSIVVLLVVVAAVVIVLRRRRA</sequence>
<dbReference type="RefSeq" id="WP_143910973.1">
    <property type="nucleotide sequence ID" value="NZ_VLNT01000001.1"/>
</dbReference>
<evidence type="ECO:0000256" key="3">
    <source>
        <dbReference type="SAM" id="SignalP"/>
    </source>
</evidence>
<gene>
    <name evidence="4" type="ORF">FNM00_00035</name>
</gene>
<dbReference type="EMBL" id="VLNT01000001">
    <property type="protein sequence ID" value="TSD68027.1"/>
    <property type="molecule type" value="Genomic_DNA"/>
</dbReference>
<organism evidence="4 5">
    <name type="scientific">Aeromicrobium piscarium</name>
    <dbReference type="NCBI Taxonomy" id="2590901"/>
    <lineage>
        <taxon>Bacteria</taxon>
        <taxon>Bacillati</taxon>
        <taxon>Actinomycetota</taxon>
        <taxon>Actinomycetes</taxon>
        <taxon>Propionibacteriales</taxon>
        <taxon>Nocardioidaceae</taxon>
        <taxon>Aeromicrobium</taxon>
    </lineage>
</organism>
<reference evidence="4 5" key="1">
    <citation type="submission" date="2019-07" db="EMBL/GenBank/DDBJ databases">
        <authorList>
            <person name="Zhao L.H."/>
        </authorList>
    </citation>
    <scope>NUCLEOTIDE SEQUENCE [LARGE SCALE GENOMIC DNA]</scope>
    <source>
        <strain evidence="4 5">Co35</strain>
    </source>
</reference>
<keyword evidence="2" id="KW-1133">Transmembrane helix</keyword>
<keyword evidence="2" id="KW-0812">Transmembrane</keyword>
<feature type="region of interest" description="Disordered" evidence="1">
    <location>
        <begin position="152"/>
        <end position="179"/>
    </location>
</feature>
<evidence type="ECO:0000313" key="5">
    <source>
        <dbReference type="Proteomes" id="UP000316988"/>
    </source>
</evidence>
<dbReference type="OrthoDB" id="4401005at2"/>
<name>A0A554SNT6_9ACTN</name>
<keyword evidence="3" id="KW-0732">Signal</keyword>
<accession>A0A554SNT6</accession>
<feature type="signal peptide" evidence="3">
    <location>
        <begin position="1"/>
        <end position="19"/>
    </location>
</feature>
<evidence type="ECO:0000313" key="4">
    <source>
        <dbReference type="EMBL" id="TSD68027.1"/>
    </source>
</evidence>
<dbReference type="AlphaFoldDB" id="A0A554SNT6"/>
<evidence type="ECO:0000256" key="1">
    <source>
        <dbReference type="SAM" id="MobiDB-lite"/>
    </source>
</evidence>
<comment type="caution">
    <text evidence="4">The sequence shown here is derived from an EMBL/GenBank/DDBJ whole genome shotgun (WGS) entry which is preliminary data.</text>
</comment>
<feature type="transmembrane region" description="Helical" evidence="2">
    <location>
        <begin position="184"/>
        <end position="203"/>
    </location>
</feature>
<feature type="chain" id="PRO_5039129295" evidence="3">
    <location>
        <begin position="20"/>
        <end position="208"/>
    </location>
</feature>